<sequence length="352" mass="37342">MKSPKKLRGAVVVITGASSGIGRATARQFAKAGSHLVLAARGKKALDETAQECRELGAKAIAIPTDTTDATAVEALARRAVEQFGSLDVWVNNASVSLFGAVETVPLDHFQRVLETNVMGYVHGARAALHHMRDQGQGVLINVSSAIAHVPQPFTAAYSMSKAAVSSLSVSLRSELWLEKLKDIHVVTVTPATVDTPFFGRTANYSGRKVRAMPPVHPPEDIAKAILKAATKPENNVVVGAGAKELIKQHRVAPGATEKQMAVQVDTTHLSRRESAPETSGNLYESNTDDEYTIHGDWAGKRKTRTRQVLAAGLVLGAVGVGAATVQRITMDKAAKKALKMAGKKAAKIAVP</sequence>
<evidence type="ECO:0000313" key="7">
    <source>
        <dbReference type="EMBL" id="MDR7347887.1"/>
    </source>
</evidence>
<dbReference type="PRINTS" id="PR00080">
    <property type="entry name" value="SDRFAMILY"/>
</dbReference>
<comment type="similarity">
    <text evidence="1 3">Belongs to the short-chain dehydrogenases/reductases (SDR) family.</text>
</comment>
<dbReference type="InterPro" id="IPR057326">
    <property type="entry name" value="KR_dom"/>
</dbReference>
<evidence type="ECO:0000256" key="4">
    <source>
        <dbReference type="SAM" id="MobiDB-lite"/>
    </source>
</evidence>
<dbReference type="Proteomes" id="UP001183794">
    <property type="component" value="Unassembled WGS sequence"/>
</dbReference>
<protein>
    <submittedName>
        <fullName evidence="7">Short-subunit dehydrogenase</fullName>
    </submittedName>
</protein>
<keyword evidence="8" id="KW-1185">Reference proteome</keyword>
<accession>A0ABU2B2R4</accession>
<evidence type="ECO:0000313" key="8">
    <source>
        <dbReference type="Proteomes" id="UP001183794"/>
    </source>
</evidence>
<keyword evidence="5" id="KW-0472">Membrane</keyword>
<dbReference type="PANTHER" id="PTHR44196:SF1">
    <property type="entry name" value="DEHYDROGENASE_REDUCTASE SDR FAMILY MEMBER 7B"/>
    <property type="match status" value="1"/>
</dbReference>
<keyword evidence="5" id="KW-0812">Transmembrane</keyword>
<dbReference type="SMART" id="SM00822">
    <property type="entry name" value="PKS_KR"/>
    <property type="match status" value="1"/>
</dbReference>
<name>A0ABU2B2R4_9MICC</name>
<gene>
    <name evidence="7" type="ORF">J2S62_002144</name>
</gene>
<reference evidence="7 8" key="1">
    <citation type="submission" date="2023-07" db="EMBL/GenBank/DDBJ databases">
        <title>Sequencing the genomes of 1000 actinobacteria strains.</title>
        <authorList>
            <person name="Klenk H.-P."/>
        </authorList>
    </citation>
    <scope>NUCLEOTIDE SEQUENCE [LARGE SCALE GENOMIC DNA]</scope>
    <source>
        <strain evidence="7 8">DSM 22966</strain>
    </source>
</reference>
<dbReference type="SUPFAM" id="SSF51735">
    <property type="entry name" value="NAD(P)-binding Rossmann-fold domains"/>
    <property type="match status" value="1"/>
</dbReference>
<evidence type="ECO:0000256" key="2">
    <source>
        <dbReference type="ARBA" id="ARBA00023002"/>
    </source>
</evidence>
<comment type="caution">
    <text evidence="7">The sequence shown here is derived from an EMBL/GenBank/DDBJ whole genome shotgun (WGS) entry which is preliminary data.</text>
</comment>
<evidence type="ECO:0000256" key="5">
    <source>
        <dbReference type="SAM" id="Phobius"/>
    </source>
</evidence>
<dbReference type="RefSeq" id="WP_310174576.1">
    <property type="nucleotide sequence ID" value="NZ_BAABHE010000002.1"/>
</dbReference>
<feature type="compositionally biased region" description="Polar residues" evidence="4">
    <location>
        <begin position="277"/>
        <end position="286"/>
    </location>
</feature>
<dbReference type="PANTHER" id="PTHR44196">
    <property type="entry name" value="DEHYDROGENASE/REDUCTASE SDR FAMILY MEMBER 7B"/>
    <property type="match status" value="1"/>
</dbReference>
<dbReference type="EMBL" id="JAVDYJ010000001">
    <property type="protein sequence ID" value="MDR7347887.1"/>
    <property type="molecule type" value="Genomic_DNA"/>
</dbReference>
<proteinExistence type="inferred from homology"/>
<dbReference type="PRINTS" id="PR00081">
    <property type="entry name" value="GDHRDH"/>
</dbReference>
<feature type="region of interest" description="Disordered" evidence="4">
    <location>
        <begin position="268"/>
        <end position="288"/>
    </location>
</feature>
<evidence type="ECO:0000256" key="1">
    <source>
        <dbReference type="ARBA" id="ARBA00006484"/>
    </source>
</evidence>
<organism evidence="7 8">
    <name type="scientific">Enteractinococcus fodinae</name>
    <dbReference type="NCBI Taxonomy" id="684663"/>
    <lineage>
        <taxon>Bacteria</taxon>
        <taxon>Bacillati</taxon>
        <taxon>Actinomycetota</taxon>
        <taxon>Actinomycetes</taxon>
        <taxon>Micrococcales</taxon>
        <taxon>Micrococcaceae</taxon>
    </lineage>
</organism>
<dbReference type="PROSITE" id="PS00061">
    <property type="entry name" value="ADH_SHORT"/>
    <property type="match status" value="1"/>
</dbReference>
<evidence type="ECO:0000259" key="6">
    <source>
        <dbReference type="SMART" id="SM00822"/>
    </source>
</evidence>
<dbReference type="NCBIfam" id="NF005495">
    <property type="entry name" value="PRK07109.1"/>
    <property type="match status" value="1"/>
</dbReference>
<dbReference type="Pfam" id="PF00106">
    <property type="entry name" value="adh_short"/>
    <property type="match status" value="1"/>
</dbReference>
<dbReference type="InterPro" id="IPR020904">
    <property type="entry name" value="Sc_DH/Rdtase_CS"/>
</dbReference>
<evidence type="ECO:0000256" key="3">
    <source>
        <dbReference type="RuleBase" id="RU000363"/>
    </source>
</evidence>
<dbReference type="Gene3D" id="3.40.50.720">
    <property type="entry name" value="NAD(P)-binding Rossmann-like Domain"/>
    <property type="match status" value="1"/>
</dbReference>
<dbReference type="InterPro" id="IPR002347">
    <property type="entry name" value="SDR_fam"/>
</dbReference>
<feature type="domain" description="Ketoreductase" evidence="6">
    <location>
        <begin position="10"/>
        <end position="180"/>
    </location>
</feature>
<keyword evidence="5" id="KW-1133">Transmembrane helix</keyword>
<feature type="transmembrane region" description="Helical" evidence="5">
    <location>
        <begin position="309"/>
        <end position="331"/>
    </location>
</feature>
<keyword evidence="2" id="KW-0560">Oxidoreductase</keyword>
<dbReference type="InterPro" id="IPR036291">
    <property type="entry name" value="NAD(P)-bd_dom_sf"/>
</dbReference>